<dbReference type="PANTHER" id="PTHR21525:SF9">
    <property type="entry name" value="CHANNEL_COLICIN DOMAIN-CONTAINING PROTEIN"/>
    <property type="match status" value="1"/>
</dbReference>
<feature type="region of interest" description="Disordered" evidence="1">
    <location>
        <begin position="414"/>
        <end position="444"/>
    </location>
</feature>
<protein>
    <recommendedName>
        <fullName evidence="4">Phage tail tape measure protein</fullName>
    </recommendedName>
</protein>
<dbReference type="EMBL" id="RHHT01000073">
    <property type="protein sequence ID" value="RNB69865.1"/>
    <property type="molecule type" value="Genomic_DNA"/>
</dbReference>
<sequence>MLTIGMFREERQSFSMVFIEVAKQATYSIEVIKREARTLQAELTRFSMRKYSPQIALEDKASVTLVAIKKQIEEVDKKSKAMQVVEHVDKALEATKKLVKDFNSVVSISIGGDFTSLQKEMKEAFRERALYAAKGKSDKQIQAFDEMTREIVKINPYLQSTDAMKLISASEQLQQDPEQAKTFAKQAAQLGVTTSVEPKELLSMMNTMSQLTGNKDAEQLANSIQFMNNSLQTFSGKELETIIAYSKENQIKLDSPEQLATLVVELEKQKIAGDKTAATPDLIKKTADKVASGEIRTQVGNEASTAYKRAMEHNPFLEFQQAQKDARQAVMELAMTVSRDVLPVLKPLAQGMKTVAETLNGMPGVRIGAEITAAAVFLLMAGYKLFRFATEVGEAYRNVKSILKPQAAAPVYPETIWGTNKGGNKSGTGKKEPSRTGSSRPGRGGAVLSVLSSLLPIFLASSEQKESPNVELKKYEQGLHRDLVFQTTKDVPSNLIRPKDPNIHSFTMPTAPLSITPSIIPSDLSGLKKTASSLLRKIPVLRTFMGAADIAQSDNKLETAARIGVEALGGWGGAAAGAALGATVGSVVPVVGTVVGGAVGGILGGIGGAEVGGMLFDKVKDWWQGEEKPASTPPPEQQMSPVPLGPPAPVGAPVSGMPEKAGAISVTIPQISVPLHVEGVLQDIPTMLNMLNDPSVGQRIKLIIEKALLDSLETRGGVAT</sequence>
<comment type="caution">
    <text evidence="2">The sequence shown here is derived from an EMBL/GenBank/DDBJ whole genome shotgun (WGS) entry which is preliminary data.</text>
</comment>
<evidence type="ECO:0000256" key="1">
    <source>
        <dbReference type="SAM" id="MobiDB-lite"/>
    </source>
</evidence>
<gene>
    <name evidence="2" type="ORF">EDM58_23820</name>
</gene>
<feature type="compositionally biased region" description="Low complexity" evidence="1">
    <location>
        <begin position="435"/>
        <end position="444"/>
    </location>
</feature>
<dbReference type="Proteomes" id="UP000281915">
    <property type="component" value="Unassembled WGS sequence"/>
</dbReference>
<feature type="region of interest" description="Disordered" evidence="1">
    <location>
        <begin position="625"/>
        <end position="656"/>
    </location>
</feature>
<dbReference type="RefSeq" id="WP_122915540.1">
    <property type="nucleotide sequence ID" value="NZ_RHHT01000073.1"/>
</dbReference>
<dbReference type="AlphaFoldDB" id="A0A3M8C4L9"/>
<proteinExistence type="predicted"/>
<dbReference type="PANTHER" id="PTHR21525">
    <property type="entry name" value="MOTILE SPERM PROTEIN"/>
    <property type="match status" value="1"/>
</dbReference>
<name>A0A3M8C4L9_9BACL</name>
<evidence type="ECO:0000313" key="2">
    <source>
        <dbReference type="EMBL" id="RNB69865.1"/>
    </source>
</evidence>
<organism evidence="2 3">
    <name type="scientific">Brevibacillus panacihumi</name>
    <dbReference type="NCBI Taxonomy" id="497735"/>
    <lineage>
        <taxon>Bacteria</taxon>
        <taxon>Bacillati</taxon>
        <taxon>Bacillota</taxon>
        <taxon>Bacilli</taxon>
        <taxon>Bacillales</taxon>
        <taxon>Paenibacillaceae</taxon>
        <taxon>Brevibacillus</taxon>
    </lineage>
</organism>
<evidence type="ECO:0000313" key="3">
    <source>
        <dbReference type="Proteomes" id="UP000281915"/>
    </source>
</evidence>
<reference evidence="2 3" key="1">
    <citation type="submission" date="2018-10" db="EMBL/GenBank/DDBJ databases">
        <title>Phylogenomics of Brevibacillus.</title>
        <authorList>
            <person name="Dunlap C."/>
        </authorList>
    </citation>
    <scope>NUCLEOTIDE SEQUENCE [LARGE SCALE GENOMIC DNA]</scope>
    <source>
        <strain evidence="2 3">JCM 15085</strain>
    </source>
</reference>
<evidence type="ECO:0008006" key="4">
    <source>
        <dbReference type="Google" id="ProtNLM"/>
    </source>
</evidence>
<accession>A0A3M8C4L9</accession>